<comment type="function">
    <text evidence="2">Counteracts the endogenous Pycsar antiviral defense system. Phosphodiesterase that enables metal-dependent hydrolysis of host cyclic nucleotide Pycsar defense signals such as cCMP and cUMP.</text>
</comment>
<dbReference type="SUPFAM" id="SSF56281">
    <property type="entry name" value="Metallo-hydrolase/oxidoreductase"/>
    <property type="match status" value="1"/>
</dbReference>
<name>A0ABN0YQI2_9BACL</name>
<protein>
    <submittedName>
        <fullName evidence="5">MBL fold metallo-hydrolase</fullName>
    </submittedName>
</protein>
<dbReference type="EMBL" id="BAAACX010000018">
    <property type="protein sequence ID" value="GAA0405661.1"/>
    <property type="molecule type" value="Genomic_DNA"/>
</dbReference>
<gene>
    <name evidence="5" type="ORF">GCM10008933_39910</name>
</gene>
<reference evidence="5 6" key="1">
    <citation type="journal article" date="2019" name="Int. J. Syst. Evol. Microbiol.">
        <title>The Global Catalogue of Microorganisms (GCM) 10K type strain sequencing project: providing services to taxonomists for standard genome sequencing and annotation.</title>
        <authorList>
            <consortium name="The Broad Institute Genomics Platform"/>
            <consortium name="The Broad Institute Genome Sequencing Center for Infectious Disease"/>
            <person name="Wu L."/>
            <person name="Ma J."/>
        </authorList>
    </citation>
    <scope>NUCLEOTIDE SEQUENCE [LARGE SCALE GENOMIC DNA]</scope>
    <source>
        <strain evidence="5 6">JCM 12774</strain>
    </source>
</reference>
<feature type="domain" description="Metallo-beta-lactamase" evidence="4">
    <location>
        <begin position="54"/>
        <end position="253"/>
    </location>
</feature>
<dbReference type="Pfam" id="PF12706">
    <property type="entry name" value="Lactamase_B_2"/>
    <property type="match status" value="1"/>
</dbReference>
<evidence type="ECO:0000256" key="2">
    <source>
        <dbReference type="ARBA" id="ARBA00034301"/>
    </source>
</evidence>
<evidence type="ECO:0000313" key="5">
    <source>
        <dbReference type="EMBL" id="GAA0405661.1"/>
    </source>
</evidence>
<proteinExistence type="predicted"/>
<evidence type="ECO:0000259" key="4">
    <source>
        <dbReference type="Pfam" id="PF12706"/>
    </source>
</evidence>
<evidence type="ECO:0000313" key="6">
    <source>
        <dbReference type="Proteomes" id="UP001500340"/>
    </source>
</evidence>
<evidence type="ECO:0000256" key="1">
    <source>
        <dbReference type="ARBA" id="ARBA00034221"/>
    </source>
</evidence>
<dbReference type="InterPro" id="IPR036866">
    <property type="entry name" value="RibonucZ/Hydroxyglut_hydro"/>
</dbReference>
<accession>A0ABN0YQI2</accession>
<sequence length="286" mass="32739">MKFYGTSAAEGIPNPFCSCPVCDNARRTGGSEIRRRSMIRLNEQVCIDLSADSFQQAIEYGDFTKLKQVLVTHTHEDHLNYMMMNVRNMVIEHQDEPLHYYFTDKAYEIVDFYRQSRPIIKGMTADLENRGIIAFHKLEFNKPVEIAGMTVTPHRGNHIGNMGENCANYLLQMADGKKYYYGVDTGWYLPDTFKALEGVALDVLISECTFGLTEGRGLHPDGHLDAFSCMELFRKLLEQGTIHAGSRIYLTHINHYTSTHAELTEWFAKQDFPCEITVAWDGMEIR</sequence>
<evidence type="ECO:0000256" key="3">
    <source>
        <dbReference type="ARBA" id="ARBA00048505"/>
    </source>
</evidence>
<organism evidence="5 6">
    <name type="scientific">Paenibacillus motobuensis</name>
    <dbReference type="NCBI Taxonomy" id="295324"/>
    <lineage>
        <taxon>Bacteria</taxon>
        <taxon>Bacillati</taxon>
        <taxon>Bacillota</taxon>
        <taxon>Bacilli</taxon>
        <taxon>Bacillales</taxon>
        <taxon>Paenibacillaceae</taxon>
        <taxon>Paenibacillus</taxon>
    </lineage>
</organism>
<dbReference type="RefSeq" id="WP_343864177.1">
    <property type="nucleotide sequence ID" value="NZ_BAAACX010000018.1"/>
</dbReference>
<dbReference type="PANTHER" id="PTHR42663">
    <property type="entry name" value="HYDROLASE C777.06C-RELATED-RELATED"/>
    <property type="match status" value="1"/>
</dbReference>
<dbReference type="PANTHER" id="PTHR42663:SF12">
    <property type="entry name" value="ATP-BINDING PROTEIN PHNP"/>
    <property type="match status" value="1"/>
</dbReference>
<comment type="catalytic activity">
    <reaction evidence="1">
        <text>3',5'-cyclic CMP + H2O = CMP + H(+)</text>
        <dbReference type="Rhea" id="RHEA:72675"/>
        <dbReference type="ChEBI" id="CHEBI:15377"/>
        <dbReference type="ChEBI" id="CHEBI:15378"/>
        <dbReference type="ChEBI" id="CHEBI:58003"/>
        <dbReference type="ChEBI" id="CHEBI:60377"/>
    </reaction>
    <physiologicalReaction direction="left-to-right" evidence="1">
        <dbReference type="Rhea" id="RHEA:72676"/>
    </physiologicalReaction>
</comment>
<dbReference type="Gene3D" id="3.60.15.10">
    <property type="entry name" value="Ribonuclease Z/Hydroxyacylglutathione hydrolase-like"/>
    <property type="match status" value="1"/>
</dbReference>
<keyword evidence="6" id="KW-1185">Reference proteome</keyword>
<dbReference type="InterPro" id="IPR001279">
    <property type="entry name" value="Metallo-B-lactamas"/>
</dbReference>
<dbReference type="Proteomes" id="UP001500340">
    <property type="component" value="Unassembled WGS sequence"/>
</dbReference>
<comment type="caution">
    <text evidence="5">The sequence shown here is derived from an EMBL/GenBank/DDBJ whole genome shotgun (WGS) entry which is preliminary data.</text>
</comment>
<comment type="catalytic activity">
    <reaction evidence="3">
        <text>3',5'-cyclic UMP + H2O = UMP + H(+)</text>
        <dbReference type="Rhea" id="RHEA:70575"/>
        <dbReference type="ChEBI" id="CHEBI:15377"/>
        <dbReference type="ChEBI" id="CHEBI:15378"/>
        <dbReference type="ChEBI" id="CHEBI:57865"/>
        <dbReference type="ChEBI" id="CHEBI:184387"/>
    </reaction>
    <physiologicalReaction direction="left-to-right" evidence="3">
        <dbReference type="Rhea" id="RHEA:70576"/>
    </physiologicalReaction>
</comment>